<name>A0ABP7R6G3_9BURK</name>
<accession>A0ABP7R6G3</accession>
<reference evidence="3" key="1">
    <citation type="journal article" date="2019" name="Int. J. Syst. Evol. Microbiol.">
        <title>The Global Catalogue of Microorganisms (GCM) 10K type strain sequencing project: providing services to taxonomists for standard genome sequencing and annotation.</title>
        <authorList>
            <consortium name="The Broad Institute Genomics Platform"/>
            <consortium name="The Broad Institute Genome Sequencing Center for Infectious Disease"/>
            <person name="Wu L."/>
            <person name="Ma J."/>
        </authorList>
    </citation>
    <scope>NUCLEOTIDE SEQUENCE [LARGE SCALE GENOMIC DNA]</scope>
    <source>
        <strain evidence="3">JCM 17561</strain>
    </source>
</reference>
<feature type="region of interest" description="Disordered" evidence="1">
    <location>
        <begin position="1"/>
        <end position="36"/>
    </location>
</feature>
<evidence type="ECO:0000313" key="3">
    <source>
        <dbReference type="Proteomes" id="UP001501627"/>
    </source>
</evidence>
<dbReference type="Proteomes" id="UP001501627">
    <property type="component" value="Unassembled WGS sequence"/>
</dbReference>
<dbReference type="InterPro" id="IPR016181">
    <property type="entry name" value="Acyl_CoA_acyltransferase"/>
</dbReference>
<evidence type="ECO:0000256" key="1">
    <source>
        <dbReference type="SAM" id="MobiDB-lite"/>
    </source>
</evidence>
<sequence>MISPPMMPSEPGMPAPLGMQHKTPQAGGVSHCEEAGSATMAEERLPFSVRVVSDEQALEKAVFIRHAAYARHVPDLARTLQQPEAADFADGAVVLLAESHLDGAPLGTMRIQTNRYEPLALEQSLTLPPLLSGRLLAEATRLGVAEGRVGTLVKTVLFKAFFLYCQATRVEWMVVAGRAPVDRQYMRLLFDDVYPELGYVPLRHASNLPHRVMKFEVGTAQARWAQAGHPLFNFIFRTRHPDIQLDAPQAPVVSAAPVVPAWVQQMFAAPKQAPST</sequence>
<dbReference type="EMBL" id="BAABBP010000011">
    <property type="protein sequence ID" value="GAA3993257.1"/>
    <property type="molecule type" value="Genomic_DNA"/>
</dbReference>
<organism evidence="2 3">
    <name type="scientific">Comamonas faecalis</name>
    <dbReference type="NCBI Taxonomy" id="1387849"/>
    <lineage>
        <taxon>Bacteria</taxon>
        <taxon>Pseudomonadati</taxon>
        <taxon>Pseudomonadota</taxon>
        <taxon>Betaproteobacteria</taxon>
        <taxon>Burkholderiales</taxon>
        <taxon>Comamonadaceae</taxon>
        <taxon>Comamonas</taxon>
    </lineage>
</organism>
<protein>
    <recommendedName>
        <fullName evidence="4">Long-chain N-acyl amino acid synthase</fullName>
    </recommendedName>
</protein>
<proteinExistence type="predicted"/>
<dbReference type="SUPFAM" id="SSF55729">
    <property type="entry name" value="Acyl-CoA N-acyltransferases (Nat)"/>
    <property type="match status" value="1"/>
</dbReference>
<feature type="compositionally biased region" description="Pro residues" evidence="1">
    <location>
        <begin position="1"/>
        <end position="14"/>
    </location>
</feature>
<gene>
    <name evidence="2" type="ORF">GCM10022279_15760</name>
</gene>
<evidence type="ECO:0000313" key="2">
    <source>
        <dbReference type="EMBL" id="GAA3993257.1"/>
    </source>
</evidence>
<keyword evidence="3" id="KW-1185">Reference proteome</keyword>
<dbReference type="RefSeq" id="WP_344869150.1">
    <property type="nucleotide sequence ID" value="NZ_BAABBP010000011.1"/>
</dbReference>
<comment type="caution">
    <text evidence="2">The sequence shown here is derived from an EMBL/GenBank/DDBJ whole genome shotgun (WGS) entry which is preliminary data.</text>
</comment>
<dbReference type="Gene3D" id="3.40.630.30">
    <property type="match status" value="1"/>
</dbReference>
<evidence type="ECO:0008006" key="4">
    <source>
        <dbReference type="Google" id="ProtNLM"/>
    </source>
</evidence>